<name>A0A1G9VSD5_9BACL</name>
<proteinExistence type="predicted"/>
<keyword evidence="3" id="KW-1185">Reference proteome</keyword>
<dbReference type="RefSeq" id="WP_244520379.1">
    <property type="nucleotide sequence ID" value="NZ_FNHW01000001.1"/>
</dbReference>
<reference evidence="3" key="1">
    <citation type="submission" date="2016-10" db="EMBL/GenBank/DDBJ databases">
        <authorList>
            <person name="Varghese N."/>
            <person name="Submissions S."/>
        </authorList>
    </citation>
    <scope>NUCLEOTIDE SEQUENCE [LARGE SCALE GENOMIC DNA]</scope>
    <source>
        <strain evidence="3">CGMCC 1.6854</strain>
    </source>
</reference>
<dbReference type="EMBL" id="FNHW01000001">
    <property type="protein sequence ID" value="SDM74871.1"/>
    <property type="molecule type" value="Genomic_DNA"/>
</dbReference>
<evidence type="ECO:0000313" key="3">
    <source>
        <dbReference type="Proteomes" id="UP000199544"/>
    </source>
</evidence>
<evidence type="ECO:0000259" key="1">
    <source>
        <dbReference type="Pfam" id="PF10057"/>
    </source>
</evidence>
<dbReference type="InterPro" id="IPR018745">
    <property type="entry name" value="MpsC"/>
</dbReference>
<dbReference type="STRING" id="459525.SAMN04488137_1754"/>
<sequence length="120" mass="14162">MKQSLLKTGQLKQELIKDYQDINLQLFDIGTKEQRVDLLGKKIIIMTVHRRAPAIRALDQKNREATRMFDILLIDEFKVHFKRKLEEKYGFKVVTILKDYDPLTEQSATVVVLEHEVETY</sequence>
<organism evidence="2 3">
    <name type="scientific">Fictibacillus solisalsi</name>
    <dbReference type="NCBI Taxonomy" id="459525"/>
    <lineage>
        <taxon>Bacteria</taxon>
        <taxon>Bacillati</taxon>
        <taxon>Bacillota</taxon>
        <taxon>Bacilli</taxon>
        <taxon>Bacillales</taxon>
        <taxon>Fictibacillaceae</taxon>
        <taxon>Fictibacillus</taxon>
    </lineage>
</organism>
<protein>
    <submittedName>
        <fullName evidence="2">Uncharacterized conserved protein</fullName>
    </submittedName>
</protein>
<dbReference type="Proteomes" id="UP000199544">
    <property type="component" value="Unassembled WGS sequence"/>
</dbReference>
<feature type="domain" description="Na+-translocating membrane potential-generating system MpsC" evidence="1">
    <location>
        <begin position="8"/>
        <end position="114"/>
    </location>
</feature>
<dbReference type="AlphaFoldDB" id="A0A1G9VSD5"/>
<dbReference type="Pfam" id="PF10057">
    <property type="entry name" value="MpsC"/>
    <property type="match status" value="1"/>
</dbReference>
<accession>A0A1G9VSD5</accession>
<evidence type="ECO:0000313" key="2">
    <source>
        <dbReference type="EMBL" id="SDM74871.1"/>
    </source>
</evidence>
<gene>
    <name evidence="2" type="ORF">SAMN04488137_1754</name>
</gene>